<dbReference type="Proteomes" id="UP000637720">
    <property type="component" value="Unassembled WGS sequence"/>
</dbReference>
<accession>A0A8J3BF84</accession>
<feature type="domain" description="Thioredoxin" evidence="1">
    <location>
        <begin position="1"/>
        <end position="111"/>
    </location>
</feature>
<sequence>MRDIETVEAFDRAIAGPDLVIAEFYADWCPDCQRIKPFMPEVANAFADKLTVIRVDREKLPELFARYDVFGIPSFIAFRNGRELVRFVSRDPKTREEIEQFFRRAVQVAEALDTE</sequence>
<dbReference type="PROSITE" id="PS51352">
    <property type="entry name" value="THIOREDOXIN_2"/>
    <property type="match status" value="1"/>
</dbReference>
<dbReference type="Pfam" id="PF00085">
    <property type="entry name" value="Thioredoxin"/>
    <property type="match status" value="1"/>
</dbReference>
<dbReference type="PANTHER" id="PTHR45663:SF6">
    <property type="entry name" value="THIOREDOXIN-LIKE PROTEIN YDBP"/>
    <property type="match status" value="1"/>
</dbReference>
<dbReference type="EMBL" id="BMOF01000041">
    <property type="protein sequence ID" value="GGK04538.1"/>
    <property type="molecule type" value="Genomic_DNA"/>
</dbReference>
<dbReference type="InterPro" id="IPR013766">
    <property type="entry name" value="Thioredoxin_domain"/>
</dbReference>
<dbReference type="PANTHER" id="PTHR45663">
    <property type="entry name" value="GEO12009P1"/>
    <property type="match status" value="1"/>
</dbReference>
<dbReference type="SUPFAM" id="SSF52833">
    <property type="entry name" value="Thioredoxin-like"/>
    <property type="match status" value="1"/>
</dbReference>
<protein>
    <submittedName>
        <fullName evidence="2">Thioredoxin-like protein YtpP</fullName>
    </submittedName>
</protein>
<dbReference type="InterPro" id="IPR036249">
    <property type="entry name" value="Thioredoxin-like_sf"/>
</dbReference>
<reference evidence="2" key="2">
    <citation type="submission" date="2020-09" db="EMBL/GenBank/DDBJ databases">
        <authorList>
            <person name="Sun Q."/>
            <person name="Ohkuma M."/>
        </authorList>
    </citation>
    <scope>NUCLEOTIDE SEQUENCE</scope>
    <source>
        <strain evidence="2">JCM 14719</strain>
    </source>
</reference>
<evidence type="ECO:0000259" key="1">
    <source>
        <dbReference type="PROSITE" id="PS51352"/>
    </source>
</evidence>
<dbReference type="CDD" id="cd02947">
    <property type="entry name" value="TRX_family"/>
    <property type="match status" value="1"/>
</dbReference>
<proteinExistence type="predicted"/>
<keyword evidence="3" id="KW-1185">Reference proteome</keyword>
<evidence type="ECO:0000313" key="3">
    <source>
        <dbReference type="Proteomes" id="UP000637720"/>
    </source>
</evidence>
<name>A0A8J3BF84_9BACI</name>
<dbReference type="GO" id="GO:0015035">
    <property type="term" value="F:protein-disulfide reductase activity"/>
    <property type="evidence" value="ECO:0007669"/>
    <property type="project" value="TreeGrafter"/>
</dbReference>
<dbReference type="AlphaFoldDB" id="A0A8J3BF84"/>
<dbReference type="GO" id="GO:0045454">
    <property type="term" value="P:cell redox homeostasis"/>
    <property type="evidence" value="ECO:0007669"/>
    <property type="project" value="TreeGrafter"/>
</dbReference>
<comment type="caution">
    <text evidence="2">The sequence shown here is derived from an EMBL/GenBank/DDBJ whole genome shotgun (WGS) entry which is preliminary data.</text>
</comment>
<reference evidence="2" key="1">
    <citation type="journal article" date="2014" name="Int. J. Syst. Evol. Microbiol.">
        <title>Complete genome sequence of Corynebacterium casei LMG S-19264T (=DSM 44701T), isolated from a smear-ripened cheese.</title>
        <authorList>
            <consortium name="US DOE Joint Genome Institute (JGI-PGF)"/>
            <person name="Walter F."/>
            <person name="Albersmeier A."/>
            <person name="Kalinowski J."/>
            <person name="Ruckert C."/>
        </authorList>
    </citation>
    <scope>NUCLEOTIDE SEQUENCE</scope>
    <source>
        <strain evidence="2">JCM 14719</strain>
    </source>
</reference>
<dbReference type="GO" id="GO:0005829">
    <property type="term" value="C:cytosol"/>
    <property type="evidence" value="ECO:0007669"/>
    <property type="project" value="TreeGrafter"/>
</dbReference>
<evidence type="ECO:0000313" key="2">
    <source>
        <dbReference type="EMBL" id="GGK04538.1"/>
    </source>
</evidence>
<dbReference type="RefSeq" id="WP_054669919.1">
    <property type="nucleotide sequence ID" value="NZ_BMOF01000041.1"/>
</dbReference>
<dbReference type="Gene3D" id="3.40.30.10">
    <property type="entry name" value="Glutaredoxin"/>
    <property type="match status" value="1"/>
</dbReference>
<organism evidence="2 3">
    <name type="scientific">Calditerricola satsumensis</name>
    <dbReference type="NCBI Taxonomy" id="373054"/>
    <lineage>
        <taxon>Bacteria</taxon>
        <taxon>Bacillati</taxon>
        <taxon>Bacillota</taxon>
        <taxon>Bacilli</taxon>
        <taxon>Bacillales</taxon>
        <taxon>Bacillaceae</taxon>
        <taxon>Calditerricola</taxon>
    </lineage>
</organism>
<gene>
    <name evidence="2" type="primary">ytpP</name>
    <name evidence="2" type="ORF">GCM10007043_18190</name>
</gene>